<sequence>MTLATPLPLDLRQVPSAGRLLLNLLRRIVAGSLVLVTPHGESIRLGEPGALPSAELHIHDWRACARILASGDVGFAEALRERWVDCHDLTSLLRLALVNRAALDPAIFGSGLARLWLRLRHLLRRNSRAGSRRNIQAHYDLGNAFYRLWLDAGMTYSSALFDGDFSLSLDLAQQAKYRRIWERVGGRAGMHVLEIGCGWGGFMELAANEGASVLGITLSGQQHDFARERLAAWAGAEVALRDYREVSGEYDAIVSIEMFEAVGEAYWPAYFGTLQRCLRLGGRAMVQSITIDEAQFERYRAGSDFIQQFIFPGGMLPSRERFATAAQRHGLRVVERHDFGRDYAETLRRWRARFEAAQEQVLAQGFDEAFLRIWRLYLCYCEAGFDEGRIGVSQFLLERS</sequence>
<organism evidence="6 7">
    <name type="scientific">Cupriavidus malaysiensis</name>
    <dbReference type="NCBI Taxonomy" id="367825"/>
    <lineage>
        <taxon>Bacteria</taxon>
        <taxon>Pseudomonadati</taxon>
        <taxon>Pseudomonadota</taxon>
        <taxon>Betaproteobacteria</taxon>
        <taxon>Burkholderiales</taxon>
        <taxon>Burkholderiaceae</taxon>
        <taxon>Cupriavidus</taxon>
    </lineage>
</organism>
<dbReference type="PIRSF" id="PIRSF003085">
    <property type="entry name" value="CMAS"/>
    <property type="match status" value="1"/>
</dbReference>
<name>A0ABM6F4C1_9BURK</name>
<keyword evidence="7" id="KW-1185">Reference proteome</keyword>
<evidence type="ECO:0000256" key="5">
    <source>
        <dbReference type="ARBA" id="ARBA00023098"/>
    </source>
</evidence>
<keyword evidence="4" id="KW-0949">S-adenosyl-L-methionine</keyword>
<keyword evidence="5" id="KW-0443">Lipid metabolism</keyword>
<dbReference type="EMBL" id="CP017754">
    <property type="protein sequence ID" value="AOZ06301.1"/>
    <property type="molecule type" value="Genomic_DNA"/>
</dbReference>
<evidence type="ECO:0000256" key="4">
    <source>
        <dbReference type="ARBA" id="ARBA00022691"/>
    </source>
</evidence>
<gene>
    <name evidence="6" type="ORF">BKK80_10995</name>
</gene>
<evidence type="ECO:0000313" key="7">
    <source>
        <dbReference type="Proteomes" id="UP000177515"/>
    </source>
</evidence>
<dbReference type="Proteomes" id="UP000177515">
    <property type="component" value="Chromosome 1"/>
</dbReference>
<proteinExistence type="inferred from homology"/>
<dbReference type="InterPro" id="IPR003333">
    <property type="entry name" value="CMAS"/>
</dbReference>
<dbReference type="Pfam" id="PF02353">
    <property type="entry name" value="CMAS"/>
    <property type="match status" value="1"/>
</dbReference>
<evidence type="ECO:0000256" key="3">
    <source>
        <dbReference type="ARBA" id="ARBA00022679"/>
    </source>
</evidence>
<evidence type="ECO:0000313" key="6">
    <source>
        <dbReference type="EMBL" id="AOZ06301.1"/>
    </source>
</evidence>
<dbReference type="Gene3D" id="3.40.50.150">
    <property type="entry name" value="Vaccinia Virus protein VP39"/>
    <property type="match status" value="1"/>
</dbReference>
<keyword evidence="2" id="KW-0489">Methyltransferase</keyword>
<accession>A0ABM6F4C1</accession>
<dbReference type="CDD" id="cd02440">
    <property type="entry name" value="AdoMet_MTases"/>
    <property type="match status" value="1"/>
</dbReference>
<protein>
    <submittedName>
        <fullName evidence="6">Cyclopropane-fatty-acyl-phospholipid synthase</fullName>
    </submittedName>
</protein>
<dbReference type="PANTHER" id="PTHR43667:SF2">
    <property type="entry name" value="FATTY ACID C-METHYL TRANSFERASE"/>
    <property type="match status" value="1"/>
</dbReference>
<evidence type="ECO:0000256" key="2">
    <source>
        <dbReference type="ARBA" id="ARBA00022603"/>
    </source>
</evidence>
<dbReference type="SUPFAM" id="SSF53335">
    <property type="entry name" value="S-adenosyl-L-methionine-dependent methyltransferases"/>
    <property type="match status" value="1"/>
</dbReference>
<keyword evidence="3" id="KW-0808">Transferase</keyword>
<dbReference type="InterPro" id="IPR029063">
    <property type="entry name" value="SAM-dependent_MTases_sf"/>
</dbReference>
<dbReference type="InterPro" id="IPR050723">
    <property type="entry name" value="CFA/CMAS"/>
</dbReference>
<comment type="similarity">
    <text evidence="1">Belongs to the CFA/CMAS family.</text>
</comment>
<dbReference type="RefSeq" id="WP_071036941.1">
    <property type="nucleotide sequence ID" value="NZ_CP017754.1"/>
</dbReference>
<dbReference type="PANTHER" id="PTHR43667">
    <property type="entry name" value="CYCLOPROPANE-FATTY-ACYL-PHOSPHOLIPID SYNTHASE"/>
    <property type="match status" value="1"/>
</dbReference>
<reference evidence="6 7" key="1">
    <citation type="submission" date="2016-10" db="EMBL/GenBank/DDBJ databases">
        <title>Complete genome sequences of three Cupriavidus strains isolated from various Malaysian environments.</title>
        <authorList>
            <person name="Abdullah A.A.-A."/>
            <person name="Shafie N.A.H."/>
            <person name="Lau N.S."/>
        </authorList>
    </citation>
    <scope>NUCLEOTIDE SEQUENCE [LARGE SCALE GENOMIC DNA]</scope>
    <source>
        <strain evidence="6 7">USMAA1020</strain>
    </source>
</reference>
<evidence type="ECO:0000256" key="1">
    <source>
        <dbReference type="ARBA" id="ARBA00010815"/>
    </source>
</evidence>